<comment type="caution">
    <text evidence="2">The sequence shown here is derived from an EMBL/GenBank/DDBJ whole genome shotgun (WGS) entry which is preliminary data.</text>
</comment>
<accession>A0ABV0NSH4</accession>
<keyword evidence="3" id="KW-1185">Reference proteome</keyword>
<dbReference type="SUPFAM" id="SSF56112">
    <property type="entry name" value="Protein kinase-like (PK-like)"/>
    <property type="match status" value="1"/>
</dbReference>
<sequence length="127" mass="14635">SDPKWEVLEPLKDMGKHREVKPRDSHLKKYCNPKKSQGLELEQIKLYGRQILEGLRLLHDSGLFFGHLHASNIIVDDDVCRVVDIENGMLGVPSILRPAFTQLRKINVCELGYIEKNRMILYLSLVL</sequence>
<evidence type="ECO:0000313" key="2">
    <source>
        <dbReference type="EMBL" id="MEQ2174332.1"/>
    </source>
</evidence>
<name>A0ABV0NSH4_9TELE</name>
<protein>
    <recommendedName>
        <fullName evidence="1">Protein kinase domain-containing protein</fullName>
    </recommendedName>
</protein>
<dbReference type="Proteomes" id="UP001476798">
    <property type="component" value="Unassembled WGS sequence"/>
</dbReference>
<feature type="non-terminal residue" evidence="2">
    <location>
        <position position="1"/>
    </location>
</feature>
<dbReference type="InterPro" id="IPR011009">
    <property type="entry name" value="Kinase-like_dom_sf"/>
</dbReference>
<proteinExistence type="predicted"/>
<organism evidence="2 3">
    <name type="scientific">Goodea atripinnis</name>
    <dbReference type="NCBI Taxonomy" id="208336"/>
    <lineage>
        <taxon>Eukaryota</taxon>
        <taxon>Metazoa</taxon>
        <taxon>Chordata</taxon>
        <taxon>Craniata</taxon>
        <taxon>Vertebrata</taxon>
        <taxon>Euteleostomi</taxon>
        <taxon>Actinopterygii</taxon>
        <taxon>Neopterygii</taxon>
        <taxon>Teleostei</taxon>
        <taxon>Neoteleostei</taxon>
        <taxon>Acanthomorphata</taxon>
        <taxon>Ovalentaria</taxon>
        <taxon>Atherinomorphae</taxon>
        <taxon>Cyprinodontiformes</taxon>
        <taxon>Goodeidae</taxon>
        <taxon>Goodea</taxon>
    </lineage>
</organism>
<dbReference type="InterPro" id="IPR000719">
    <property type="entry name" value="Prot_kinase_dom"/>
</dbReference>
<dbReference type="Gene3D" id="1.10.510.10">
    <property type="entry name" value="Transferase(Phosphotransferase) domain 1"/>
    <property type="match status" value="1"/>
</dbReference>
<dbReference type="PROSITE" id="PS50011">
    <property type="entry name" value="PROTEIN_KINASE_DOM"/>
    <property type="match status" value="1"/>
</dbReference>
<reference evidence="2 3" key="1">
    <citation type="submission" date="2021-06" db="EMBL/GenBank/DDBJ databases">
        <authorList>
            <person name="Palmer J.M."/>
        </authorList>
    </citation>
    <scope>NUCLEOTIDE SEQUENCE [LARGE SCALE GENOMIC DNA]</scope>
    <source>
        <strain evidence="2 3">GA_2019</strain>
        <tissue evidence="2">Muscle</tissue>
    </source>
</reference>
<gene>
    <name evidence="2" type="ORF">GOODEAATRI_006922</name>
</gene>
<evidence type="ECO:0000259" key="1">
    <source>
        <dbReference type="PROSITE" id="PS50011"/>
    </source>
</evidence>
<feature type="domain" description="Protein kinase" evidence="1">
    <location>
        <begin position="1"/>
        <end position="127"/>
    </location>
</feature>
<dbReference type="EMBL" id="JAHRIO010050314">
    <property type="protein sequence ID" value="MEQ2174332.1"/>
    <property type="molecule type" value="Genomic_DNA"/>
</dbReference>
<evidence type="ECO:0000313" key="3">
    <source>
        <dbReference type="Proteomes" id="UP001476798"/>
    </source>
</evidence>